<protein>
    <recommendedName>
        <fullName evidence="6">Fucosyltransferase</fullName>
        <ecNumber evidence="6">2.4.1.-</ecNumber>
    </recommendedName>
</protein>
<dbReference type="GO" id="GO:0008107">
    <property type="term" value="F:galactoside 2-alpha-L-fucosyltransferase activity"/>
    <property type="evidence" value="ECO:0007669"/>
    <property type="project" value="InterPro"/>
</dbReference>
<evidence type="ECO:0000313" key="7">
    <source>
        <dbReference type="EMBL" id="KAI5081284.1"/>
    </source>
</evidence>
<evidence type="ECO:0000256" key="5">
    <source>
        <dbReference type="ARBA" id="ARBA00023316"/>
    </source>
</evidence>
<comment type="subcellular location">
    <subcellularLocation>
        <location evidence="6">Golgi apparatus</location>
        <location evidence="6">Golgi stack membrane</location>
        <topology evidence="6">Single-pass type II membrane protein</topology>
    </subcellularLocation>
</comment>
<keyword evidence="2 6" id="KW-0328">Glycosyltransferase</keyword>
<evidence type="ECO:0000313" key="8">
    <source>
        <dbReference type="Proteomes" id="UP000886520"/>
    </source>
</evidence>
<keyword evidence="4" id="KW-0325">Glycoprotein</keyword>
<keyword evidence="6" id="KW-0333">Golgi apparatus</keyword>
<dbReference type="GO" id="GO:0042546">
    <property type="term" value="P:cell wall biogenesis"/>
    <property type="evidence" value="ECO:0007669"/>
    <property type="project" value="InterPro"/>
</dbReference>
<evidence type="ECO:0000256" key="4">
    <source>
        <dbReference type="ARBA" id="ARBA00023180"/>
    </source>
</evidence>
<keyword evidence="8" id="KW-1185">Reference proteome</keyword>
<name>A0A9D4V7L4_ADICA</name>
<evidence type="ECO:0000256" key="3">
    <source>
        <dbReference type="ARBA" id="ARBA00022679"/>
    </source>
</evidence>
<dbReference type="AlphaFoldDB" id="A0A9D4V7L4"/>
<accession>A0A9D4V7L4</accession>
<comment type="function">
    <text evidence="6">May be involved in cell wall biosynthesis.</text>
</comment>
<comment type="caution">
    <text evidence="7">The sequence shown here is derived from an EMBL/GenBank/DDBJ whole genome shotgun (WGS) entry which is preliminary data.</text>
</comment>
<dbReference type="EMBL" id="JABFUD020000004">
    <property type="protein sequence ID" value="KAI5081284.1"/>
    <property type="molecule type" value="Genomic_DNA"/>
</dbReference>
<comment type="similarity">
    <text evidence="1 6">Belongs to the glycosyltransferase 37 family.</text>
</comment>
<organism evidence="7 8">
    <name type="scientific">Adiantum capillus-veneris</name>
    <name type="common">Maidenhair fern</name>
    <dbReference type="NCBI Taxonomy" id="13818"/>
    <lineage>
        <taxon>Eukaryota</taxon>
        <taxon>Viridiplantae</taxon>
        <taxon>Streptophyta</taxon>
        <taxon>Embryophyta</taxon>
        <taxon>Tracheophyta</taxon>
        <taxon>Polypodiopsida</taxon>
        <taxon>Polypodiidae</taxon>
        <taxon>Polypodiales</taxon>
        <taxon>Pteridineae</taxon>
        <taxon>Pteridaceae</taxon>
        <taxon>Vittarioideae</taxon>
        <taxon>Adiantum</taxon>
    </lineage>
</organism>
<dbReference type="EC" id="2.4.1.-" evidence="6"/>
<dbReference type="Gene3D" id="3.40.50.11340">
    <property type="match status" value="1"/>
</dbReference>
<evidence type="ECO:0000256" key="6">
    <source>
        <dbReference type="RuleBase" id="RU367004"/>
    </source>
</evidence>
<reference evidence="7" key="1">
    <citation type="submission" date="2021-01" db="EMBL/GenBank/DDBJ databases">
        <title>Adiantum capillus-veneris genome.</title>
        <authorList>
            <person name="Fang Y."/>
            <person name="Liao Q."/>
        </authorList>
    </citation>
    <scope>NUCLEOTIDE SEQUENCE</scope>
    <source>
        <strain evidence="7">H3</strain>
        <tissue evidence="7">Leaf</tissue>
    </source>
</reference>
<gene>
    <name evidence="7" type="ORF">GOP47_0004467</name>
</gene>
<dbReference type="GO" id="GO:0032580">
    <property type="term" value="C:Golgi cisterna membrane"/>
    <property type="evidence" value="ECO:0007669"/>
    <property type="project" value="UniProtKB-SubCell"/>
</dbReference>
<dbReference type="Pfam" id="PF03254">
    <property type="entry name" value="XG_FTase"/>
    <property type="match status" value="1"/>
</dbReference>
<dbReference type="GO" id="GO:0009969">
    <property type="term" value="P:xyloglucan biosynthetic process"/>
    <property type="evidence" value="ECO:0007669"/>
    <property type="project" value="TreeGrafter"/>
</dbReference>
<proteinExistence type="inferred from homology"/>
<keyword evidence="5 6" id="KW-0961">Cell wall biogenesis/degradation</keyword>
<dbReference type="InterPro" id="IPR004938">
    <property type="entry name" value="XG_FTase"/>
</dbReference>
<dbReference type="OrthoDB" id="428346at2759"/>
<dbReference type="PANTHER" id="PTHR31889">
    <property type="entry name" value="FUCOSYLTRANSFERASE 2-RELATED"/>
    <property type="match status" value="1"/>
</dbReference>
<evidence type="ECO:0000256" key="2">
    <source>
        <dbReference type="ARBA" id="ARBA00022676"/>
    </source>
</evidence>
<keyword evidence="3 6" id="KW-0808">Transferase</keyword>
<evidence type="ECO:0000256" key="1">
    <source>
        <dbReference type="ARBA" id="ARBA00010481"/>
    </source>
</evidence>
<dbReference type="Proteomes" id="UP000886520">
    <property type="component" value="Chromosome 4"/>
</dbReference>
<dbReference type="PANTHER" id="PTHR31889:SF74">
    <property type="entry name" value="GALACTOSIDE 2-ALPHA-L-FUCOSYLTRANSFERASE"/>
    <property type="match status" value="1"/>
</dbReference>
<dbReference type="GO" id="GO:0071555">
    <property type="term" value="P:cell wall organization"/>
    <property type="evidence" value="ECO:0007669"/>
    <property type="project" value="UniProtKB-UniRule"/>
</dbReference>
<sequence>MLYHKPHSEFANASCRSKYEHPCYCKNLPVIPPTFLSALHAYELYHEKCTRGINITALGVEGEVVEGCKYLVWKAKDGMGNQLLSLVCAFIYSLLTQRAMLIATDSHIQNYLCDPFPLSSWLLPHDFPEPHLRTSAKRVADYIAETVEQKADHTHNFSATTPKHLQVYINCCDKRHDHPFFCPGAQNLCTDINWIFYHSHEHTLPAFYLIPEFRNKLTRWFPNHDAFMHVSRYLLHPQDAIWEHISEFYKAHMDGVPRLLGIQARVWNKDYKPTVSRQISRCIIEQTLLPKHSQDAINKTAEALASAIAPVPSAMHVQKKQPDILVLVASLRPEYKEDLAVQYAQNDGADGGLHVTVITASAERSQRTGNGAHDVAAIVDIWLLSFMHEMVVTPYSTFGSVASGMAGIVPLLMINYGKQKMEEAACVRNNVAGPCFLVYPRNQTCELDGPSFAIADPASMVPEVRYCERYTGLGVQSSFYIP</sequence>